<dbReference type="SUPFAM" id="SSF46626">
    <property type="entry name" value="Cytochrome c"/>
    <property type="match status" value="1"/>
</dbReference>
<evidence type="ECO:0000256" key="2">
    <source>
        <dbReference type="ARBA" id="ARBA00022723"/>
    </source>
</evidence>
<dbReference type="Pfam" id="PF00034">
    <property type="entry name" value="Cytochrom_C"/>
    <property type="match status" value="1"/>
</dbReference>
<name>A0ABD4XEK2_9RHOB</name>
<protein>
    <submittedName>
        <fullName evidence="7">Cytochrome c</fullName>
    </submittedName>
</protein>
<evidence type="ECO:0000256" key="5">
    <source>
        <dbReference type="SAM" id="MobiDB-lite"/>
    </source>
</evidence>
<dbReference type="PANTHER" id="PTHR35008:SF4">
    <property type="entry name" value="BLL4482 PROTEIN"/>
    <property type="match status" value="1"/>
</dbReference>
<evidence type="ECO:0000313" key="8">
    <source>
        <dbReference type="Proteomes" id="UP001218364"/>
    </source>
</evidence>
<dbReference type="InterPro" id="IPR051459">
    <property type="entry name" value="Cytochrome_c-type_DH"/>
</dbReference>
<feature type="domain" description="Cytochrome c" evidence="6">
    <location>
        <begin position="16"/>
        <end position="117"/>
    </location>
</feature>
<dbReference type="Gene3D" id="1.10.760.10">
    <property type="entry name" value="Cytochrome c-like domain"/>
    <property type="match status" value="1"/>
</dbReference>
<evidence type="ECO:0000259" key="6">
    <source>
        <dbReference type="PROSITE" id="PS51007"/>
    </source>
</evidence>
<dbReference type="EMBL" id="JARCJK010000013">
    <property type="protein sequence ID" value="MDE4167775.1"/>
    <property type="molecule type" value="Genomic_DNA"/>
</dbReference>
<evidence type="ECO:0000313" key="7">
    <source>
        <dbReference type="EMBL" id="MDE4167775.1"/>
    </source>
</evidence>
<keyword evidence="1 4" id="KW-0349">Heme</keyword>
<dbReference type="PANTHER" id="PTHR35008">
    <property type="entry name" value="BLL4482 PROTEIN-RELATED"/>
    <property type="match status" value="1"/>
</dbReference>
<evidence type="ECO:0000256" key="4">
    <source>
        <dbReference type="PROSITE-ProRule" id="PRU00433"/>
    </source>
</evidence>
<dbReference type="InterPro" id="IPR036909">
    <property type="entry name" value="Cyt_c-like_dom_sf"/>
</dbReference>
<dbReference type="PROSITE" id="PS51007">
    <property type="entry name" value="CYTC"/>
    <property type="match status" value="1"/>
</dbReference>
<dbReference type="InterPro" id="IPR009056">
    <property type="entry name" value="Cyt_c-like_dom"/>
</dbReference>
<reference evidence="7 8" key="1">
    <citation type="submission" date="2023-02" db="EMBL/GenBank/DDBJ databases">
        <title>Population genomics of bacteria associated with diatom.</title>
        <authorList>
            <person name="Xie J."/>
            <person name="Wang H."/>
        </authorList>
    </citation>
    <scope>NUCLEOTIDE SEQUENCE [LARGE SCALE GENOMIC DNA]</scope>
    <source>
        <strain evidence="7 8">PT47_8</strain>
    </source>
</reference>
<comment type="caution">
    <text evidence="7">The sequence shown here is derived from an EMBL/GenBank/DDBJ whole genome shotgun (WGS) entry which is preliminary data.</text>
</comment>
<keyword evidence="2 4" id="KW-0479">Metal-binding</keyword>
<feature type="region of interest" description="Disordered" evidence="5">
    <location>
        <begin position="38"/>
        <end position="63"/>
    </location>
</feature>
<evidence type="ECO:0000256" key="1">
    <source>
        <dbReference type="ARBA" id="ARBA00022617"/>
    </source>
</evidence>
<keyword evidence="3 4" id="KW-0408">Iron</keyword>
<sequence length="136" mass="14677">MLQGQDPAVASGAEGLDIAEGEALYAEACAACHGAQLEGQPDWRTRGPDGRLPAPPHDETGHTWHHSDSLLFNYTKLGGKALMAQQGMEFDSGMSGFGDSLTDQQIRNVLGYIRSTWPEHVKEAQKARTNAENGEN</sequence>
<organism evidence="7 8">
    <name type="scientific">Phaeobacter gallaeciensis</name>
    <dbReference type="NCBI Taxonomy" id="60890"/>
    <lineage>
        <taxon>Bacteria</taxon>
        <taxon>Pseudomonadati</taxon>
        <taxon>Pseudomonadota</taxon>
        <taxon>Alphaproteobacteria</taxon>
        <taxon>Rhodobacterales</taxon>
        <taxon>Roseobacteraceae</taxon>
        <taxon>Phaeobacter</taxon>
    </lineage>
</organism>
<dbReference type="AlphaFoldDB" id="A0ABD4XEK2"/>
<accession>A0ABD4XEK2</accession>
<gene>
    <name evidence="7" type="ORF">PXK24_18930</name>
</gene>
<dbReference type="Proteomes" id="UP001218364">
    <property type="component" value="Unassembled WGS sequence"/>
</dbReference>
<proteinExistence type="predicted"/>
<evidence type="ECO:0000256" key="3">
    <source>
        <dbReference type="ARBA" id="ARBA00023004"/>
    </source>
</evidence>
<dbReference type="GO" id="GO:0046872">
    <property type="term" value="F:metal ion binding"/>
    <property type="evidence" value="ECO:0007669"/>
    <property type="project" value="UniProtKB-KW"/>
</dbReference>